<gene>
    <name evidence="2" type="ORF">PSM36_0918</name>
</gene>
<dbReference type="KEGG" id="psac:PSM36_0918"/>
<dbReference type="InterPro" id="IPR012341">
    <property type="entry name" value="6hp_glycosidase-like_sf"/>
</dbReference>
<feature type="chain" id="PRO_5012187469" description="DUF4450 domain-containing protein" evidence="1">
    <location>
        <begin position="22"/>
        <end position="1202"/>
    </location>
</feature>
<evidence type="ECO:0000256" key="1">
    <source>
        <dbReference type="SAM" id="SignalP"/>
    </source>
</evidence>
<organism evidence="2 3">
    <name type="scientific">Proteiniphilum saccharofermentans</name>
    <dbReference type="NCBI Taxonomy" id="1642647"/>
    <lineage>
        <taxon>Bacteria</taxon>
        <taxon>Pseudomonadati</taxon>
        <taxon>Bacteroidota</taxon>
        <taxon>Bacteroidia</taxon>
        <taxon>Bacteroidales</taxon>
        <taxon>Dysgonomonadaceae</taxon>
        <taxon>Proteiniphilum</taxon>
    </lineage>
</organism>
<dbReference type="STRING" id="1642647.PSM36_0918"/>
<dbReference type="EMBL" id="LT605205">
    <property type="protein sequence ID" value="SCD19744.1"/>
    <property type="molecule type" value="Genomic_DNA"/>
</dbReference>
<dbReference type="GO" id="GO:0005975">
    <property type="term" value="P:carbohydrate metabolic process"/>
    <property type="evidence" value="ECO:0007669"/>
    <property type="project" value="InterPro"/>
</dbReference>
<dbReference type="Pfam" id="PF14614">
    <property type="entry name" value="DUF4450"/>
    <property type="match status" value="1"/>
</dbReference>
<sequence length="1202" mass="135624">MRLVLSFFLLISLNVSLPAHPTGYWHGKERELRYMPEGEDFVILNGDKRFNRALYGTNTAFRVETGDVPEFGLFMPGMGGNIQLGILSESGDLWLNDAKQIKSRYRAGSRIYEIKDPLLGSGELIITALAMADAEGIILKVESINIPEDCKLVTIFGGASNRGFFRNGDLGVDDPDAFSLKAGDCTGNLFDIQDDSFSLIYGANTKNGPRTTTGFFSKGTELKLGSPYAMNSVSAITRSSITDDKPILVAKSDLYREGTYIAIKAQDNRKLSSDMLASVFNDAEFKRQEIAATVKIHTPDPYFNTLGGVLSIAADGIWDDATEVWQHGAVGWRMPLNGWRAAYVGNAIGWHDRARKHFDGYAASQVTNVEPVIPHPAQDQELNLARAEKRWGTQMYSNGYICRNPRNPSQMHHYNMNLVYIDELLWHFNWTGDMDYVQQMWPVLQRHLAWEKRNFDPDDDGLYDSYACIWASDALQYNSGGVTFSSAYNYRANKMAAEIAKKIGEDPAPYEREADKILNAINSVLWLPRQGWWAEYKDVMGNKMIHPNAGIWTVYHAIDSDIHTPFQAYEATRYIDTQIPHIPVKAKGLEDDTYYTISTTNWLPYSWSINNVAFAEVGHTSLAYWQAGRHEEAYRLFKSNILDGMYLGTSPGNIGQVSFYDAARGECYRDFGDPVGVYSRVLVQGLYGILPDAMNDKLVIRPGFPSDWQFASIQTPDINFDFKRENKTDTYTIKSSFKKRLALSLLVKAPYSRIKNILVNNEKSDWCIEESVNNPMIRIDCPPSANYTITIEWNGDQIQNDPIKISAYRKQQIEIGCNQTIEEVYDPQTALEALRTSGKTLAGRIEGEPGHRTLFTKVRQGSMEWWQTVSIHITEPLQIEYDPEDTRLRFVVRNNTDKAITTDIQVNGKVIARNKMIPAYQTSSQIQVTEQDARFGTNVVELVSKGITILRAELINWNLKNRNIHYETVNIDKHLNASVSQIFKNEYLTPRSPYTTLQIPKQGIGEWCHPTLTAEIDDSGLRKSSKEMIFQTPFGIPFRTPSDHSNNILFTTLWDNYPTQATIPLTGKSSHAYLMMAGSTNHMQCHVTNGAVTVTYKDGSVSVLKLVNPETWMPIEQDFYIDGHAFQSKFPRPYRVALKTGKVSRTFEDEVDPDEVYGRSIEGGAGVILDIPLDENKELESIEIKSIANEVVIGMMAITLVR</sequence>
<keyword evidence="3" id="KW-1185">Reference proteome</keyword>
<keyword evidence="1" id="KW-0732">Signal</keyword>
<dbReference type="InterPro" id="IPR028028">
    <property type="entry name" value="DUF4450"/>
</dbReference>
<accession>A0A1R3T839</accession>
<proteinExistence type="predicted"/>
<dbReference type="AlphaFoldDB" id="A0A1R3T839"/>
<dbReference type="Gene3D" id="1.50.10.10">
    <property type="match status" value="1"/>
</dbReference>
<name>A0A1R3T839_9BACT</name>
<dbReference type="SUPFAM" id="SSF48208">
    <property type="entry name" value="Six-hairpin glycosidases"/>
    <property type="match status" value="1"/>
</dbReference>
<evidence type="ECO:0000313" key="2">
    <source>
        <dbReference type="EMBL" id="SCD19744.1"/>
    </source>
</evidence>
<dbReference type="InterPro" id="IPR008928">
    <property type="entry name" value="6-hairpin_glycosidase_sf"/>
</dbReference>
<protein>
    <recommendedName>
        <fullName evidence="4">DUF4450 domain-containing protein</fullName>
    </recommendedName>
</protein>
<evidence type="ECO:0000313" key="3">
    <source>
        <dbReference type="Proteomes" id="UP000187464"/>
    </source>
</evidence>
<dbReference type="RefSeq" id="WP_076929244.1">
    <property type="nucleotide sequence ID" value="NZ_LT605205.1"/>
</dbReference>
<feature type="signal peptide" evidence="1">
    <location>
        <begin position="1"/>
        <end position="21"/>
    </location>
</feature>
<evidence type="ECO:0008006" key="4">
    <source>
        <dbReference type="Google" id="ProtNLM"/>
    </source>
</evidence>
<dbReference type="Proteomes" id="UP000187464">
    <property type="component" value="Chromosome I"/>
</dbReference>
<reference evidence="3" key="1">
    <citation type="submission" date="2016-08" db="EMBL/GenBank/DDBJ databases">
        <authorList>
            <person name="Wibberg D."/>
        </authorList>
    </citation>
    <scope>NUCLEOTIDE SEQUENCE [LARGE SCALE GENOMIC DNA]</scope>
</reference>